<feature type="region of interest" description="Disordered" evidence="1">
    <location>
        <begin position="1362"/>
        <end position="1385"/>
    </location>
</feature>
<keyword evidence="2" id="KW-0472">Membrane</keyword>
<name>A0ABY9C864_VITVI</name>
<organism evidence="4 5">
    <name type="scientific">Vitis vinifera</name>
    <name type="common">Grape</name>
    <dbReference type="NCBI Taxonomy" id="29760"/>
    <lineage>
        <taxon>Eukaryota</taxon>
        <taxon>Viridiplantae</taxon>
        <taxon>Streptophyta</taxon>
        <taxon>Embryophyta</taxon>
        <taxon>Tracheophyta</taxon>
        <taxon>Spermatophyta</taxon>
        <taxon>Magnoliopsida</taxon>
        <taxon>eudicotyledons</taxon>
        <taxon>Gunneridae</taxon>
        <taxon>Pentapetalae</taxon>
        <taxon>rosids</taxon>
        <taxon>Vitales</taxon>
        <taxon>Vitaceae</taxon>
        <taxon>Viteae</taxon>
        <taxon>Vitis</taxon>
    </lineage>
</organism>
<evidence type="ECO:0000313" key="4">
    <source>
        <dbReference type="EMBL" id="WJZ91515.1"/>
    </source>
</evidence>
<evidence type="ECO:0000256" key="2">
    <source>
        <dbReference type="SAM" id="Phobius"/>
    </source>
</evidence>
<evidence type="ECO:0000313" key="5">
    <source>
        <dbReference type="Proteomes" id="UP001227230"/>
    </source>
</evidence>
<dbReference type="PANTHER" id="PTHR16166">
    <property type="entry name" value="VACUOLAR PROTEIN SORTING-ASSOCIATED PROTEIN VPS13"/>
    <property type="match status" value="1"/>
</dbReference>
<accession>A0ABY9C864</accession>
<feature type="domain" description="Vacuolar protein sorting-associated protein 13 VPS13 adaptor binding" evidence="3">
    <location>
        <begin position="2126"/>
        <end position="2553"/>
    </location>
</feature>
<protein>
    <recommendedName>
        <fullName evidence="3">Vacuolar protein sorting-associated protein 13 VPS13 adaptor binding domain-containing protein</fullName>
    </recommendedName>
</protein>
<gene>
    <name evidence="4" type="ORF">VitviT2T_010580</name>
</gene>
<reference evidence="4 5" key="1">
    <citation type="journal article" date="2023" name="Hortic Res">
        <title>The complete reference genome for grapevine (Vitis vinifera L.) genetics and breeding.</title>
        <authorList>
            <person name="Shi X."/>
            <person name="Cao S."/>
            <person name="Wang X."/>
            <person name="Huang S."/>
            <person name="Wang Y."/>
            <person name="Liu Z."/>
            <person name="Liu W."/>
            <person name="Leng X."/>
            <person name="Peng Y."/>
            <person name="Wang N."/>
            <person name="Wang Y."/>
            <person name="Ma Z."/>
            <person name="Xu X."/>
            <person name="Zhang F."/>
            <person name="Xue H."/>
            <person name="Zhong H."/>
            <person name="Wang Y."/>
            <person name="Zhang K."/>
            <person name="Velt A."/>
            <person name="Avia K."/>
            <person name="Holtgrawe D."/>
            <person name="Grimplet J."/>
            <person name="Matus J.T."/>
            <person name="Ware D."/>
            <person name="Wu X."/>
            <person name="Wang H."/>
            <person name="Liu C."/>
            <person name="Fang Y."/>
            <person name="Rustenholz C."/>
            <person name="Cheng Z."/>
            <person name="Xiao H."/>
            <person name="Zhou Y."/>
        </authorList>
    </citation>
    <scope>NUCLEOTIDE SEQUENCE [LARGE SCALE GENOMIC DNA]</scope>
    <source>
        <strain evidence="5">cv. Pinot noir / PN40024</strain>
        <tissue evidence="4">Leaf</tissue>
    </source>
</reference>
<evidence type="ECO:0000259" key="3">
    <source>
        <dbReference type="Pfam" id="PF25036"/>
    </source>
</evidence>
<evidence type="ECO:0000256" key="1">
    <source>
        <dbReference type="SAM" id="MobiDB-lite"/>
    </source>
</evidence>
<dbReference type="EMBL" id="CP126654">
    <property type="protein sequence ID" value="WJZ91515.1"/>
    <property type="molecule type" value="Genomic_DNA"/>
</dbReference>
<sequence>MFFATAISKKIVSLLRPWLQQEPELELKLGFLRSNGIAKNLRFDTSVLNQLIDDSPGLSFKDVRVDHLSFQLSYCSFPALTIGVRGVHVTLSGGELKEERRLTPRDTYSEDMKKILALIDPEGTALHDMLERISGTTLSRNSLTTSFLNVILNHCRLEIHDIHMQVQFSMSTDSFGCLFEMKELSMESQYLKHGCLLKGLVGALFAPLKESCFVIDGRGFEIRLKREEHINCVLPAVDLFACIKFKDLQPVDISLRVPQVSFSLSPLDLPIILAFDVLLSQGSKRVRSGRQLWRIAASRIGFLISVPRLSLQRLISVVGLWIRHVNTYEYLLSQVGYSADCLVKRSAVKISEDKMFSNSVKHNWNVISEIEKELPAEAIAQARRIARYRAALNVQHAGDVYIEPLINNRFKFICKIISLLNFIWKLIFSIFHLLLHFLCLRNPFSEHQKVDVNLGIASDGSCPRCCFILNLGKVSVIVSPVNVVCPPVSEKLESDIGISYSELLSFCISIDMLLLIYKEEICEHSVSFSCGQLKVTSSSAMEDLVGESSSRNSFGSLKGHQKEKINDSKTILWGEPAQMFLLMENSTTNHAESASVSFLENLLEEMSLSWQRTSLKFEGSEIQFLENPCILLGIKSFLISSGLRDLDPGLWSCCLTVGKLNFSLGYSSILSVALLCKQIQHALCWAKDNGKSRVISHSPETIEDLPETNLSSRYKFYAREMKTAIIGMLPEKRVELGVLIAGPHIQMSLRKEGFNGSNEDMNHVVDQDDFELAFDVHNIELALWPMPNSEIASSIGHLGLNDVEPQSLSWKEPRIIDTPKSDDENYKSQSRTSLSFYLKINGLNAYWEASDKNQESKIFALKPITVQSSSFRESLHSFSTTFVAFSAALHGVATGFTFLLSMDELYVFLQVVVSLFSSISLAFTTVNSMDCVHCQEFMRQEVIFASPENEEKLAAIATGASLISKRILFVVNGTFQLNSVDIILQDSRKSDKMEGYLKTINGLSAKNLDEVPEDGIWISVHQTCFVISCEEGKLEVHTDLSRIQSVVFRSQSPIETSIDQSELRNLLQQSLVCLYEISLSNLAFTFSLASLENVPSSGSVTNALDGFTSGDISPSTIATETSNLHSLGLNQALGFASINLEPASSHWLLINISVSEIFLVRSTVKNVLAGAHQMNKLLSSLSVGGEFQTISWAVQGGFVFLDTTAVVKIFHCFASYACCITDLLSVMSSSLKHIEKTEHSPNMARLDDLSIEEHVQETLSTSQQVRWALFEAFTMGISQISIVLVAEDESGKFRELVLEADIRLDLELVNMRKKFMLDLSSLSILSQILCGSVKNEIQIPHFASGISNDLLSHSLPGDPTIAFQRKDGTHPVPDGASSSSDPVSKKEALMHNSVSEGFQLSCQRYILKRLRAFILVQKSMPETENVPLRLYPVWVGNGSVSGFDMIISLSEIQMILSAVASFSEISTKETIDNLKQEHQSSSQGFDHSLEGTVPNGAIVAIQDIHQHMYFTVEGVENKYSLVGALHYSLVGERALFRVKYHKHRRWNLPVSWFSLISLHAKSDSGEPLRLNCRPGSGFVDISSTNDSEWALWRTVSYKPESYEGDADWEPYSQLTKNTFYLINKKNDCAVAFVDGIPEFVRKPGNPFKLKVFHDSSLACDVAVLDNHSTETSGSNLQHNPCVDKERTFMQTEDVPCIDVTIDEVSLTIVHELSDTDDKVPLLRGCISNMQLIVQILSSKTRVMSTLSVMLYYFEVQRHLWRELVHPVEICIFYRSSFQIEGSEIVSQSVPMHFYFRCKEVEISLTEVSLDILLFVIGKLNLAGPFSVKTSMILAHCCKVENQSGLNLLFRYQDDQGLSIARKQSASIFLRHLASADQSPENASFASIQLSWFGSFSTSPIHLSLSKTQVLAWRTRIVSLQDSKTYPGPFIVVDISRKSEDGLSVVVSPLIRIHNETTFSMALRFQRPQQVETEFASVLLKTGDTIDDSMAAFDSINVSGGLKKALLSLSVGNFLFSFRPEITDDLGSSKRSLSVSWSDDFKGGKAVRLTGIFDKLNYKVRKAFSVEHVKCSFSTAHCSLKAEGAHIGNMHFLIQSIGRNVPVMLPDKSGDPSENRNSPVALQEQKEIFLLPTVRVSNLLQSEIHVLLTETGADQYTSIGSDNIGNQATILCGSTVDLYANPTIIYFTVTITAFRSSCKPVNSTDWVKKLNKQKNDVYHLDIDLNFGGGKYFACLRLSRGLRGVLEAAIFTSYVLKNDTDFALFLSAPNQKSLSRDEAQKFGSSIPPEIGLFLPPKSTGSWFLKSNKVRFKLLEGKASESLLDLDALSGLTEISFETEQVSGFKHVTKLGVSLGPSLSKVAVPSQIVSLVPRYVVVNESEEVIIVRQCHLEYDMEHMIHINSGQKTPLQLHMGSSKKREYSLFDNFIRKHRNANDDSLIIVQFQLKDTGLGWSGPVCIASLGRFFLKFKQSLDVSILHSNHLTPQDKTLREFAIVHIVEEGSTLVLHFQKPPKINLPYRIENCLHEVSITYYQKDSEEPETIGSGSSVDYVWDDSTLPHKLVVKIDDIHELREINLDKVRAWKPFFKSWQHRRFPFHLPLDNRPSDQRRTNFGGLNGIEMIKVGYEVYADGTTRVLRICEFPDNHKGDKEFQSCAKIQLRVPCFAVHLLEHGKQDVDASEPSDYTTVIVVKLEHINMDSIFTNQHKFNQIRVQALNVEQKWVGAPFAALLRRHQSEYCEINDSILRVVFVLISTNSNVTQVKNSSIILQPVDLNLDEETLMRIVPFWRTSLSDSKSQSRQFYFDRFEIHPIKIIASFLPGDSYSSYSSAQETVRSLLHSVIKIPAIKNMVVELNGVLITHALITMRELFIKCAQHYSWYAMRAIYIAKGSPLLPPSFASIFDDSASSSLDVFFDPSSGLINLPGLTLGTFKLISKCIDGKGFSGTKRYFGDLGKTLRTAGSNVLFAVVTEISDSVLKGAETSGFNGMVSGFHQGILRLAMEPSLLGTAFVEGGPDRKIKLDRSPGVDELYIEGYLQAMLDTVYKQEYLRVRVIDNQVFLKNLPPNSSLIEEIMDRVKGFLISKALLKGDSSTTSRPLRHLRGESEWKIGPTVLTLCEHLFVSFSIRMLRKQAGKLIGSITWKEKSDDGNQKAIVPTSQSDGENQKAIVPASHSAEGLKVKFMWRWGIGKFVLSGIVAYIDGRLCRSIPNPLARRIVSGFLLSFLEKDDH</sequence>
<dbReference type="InterPro" id="IPR009543">
    <property type="entry name" value="VPS13_VAB"/>
</dbReference>
<keyword evidence="2" id="KW-1133">Transmembrane helix</keyword>
<dbReference type="Pfam" id="PF25036">
    <property type="entry name" value="VPS13_VAB"/>
    <property type="match status" value="1"/>
</dbReference>
<feature type="transmembrane region" description="Helical" evidence="2">
    <location>
        <begin position="907"/>
        <end position="926"/>
    </location>
</feature>
<dbReference type="Proteomes" id="UP001227230">
    <property type="component" value="Chromosome 7"/>
</dbReference>
<dbReference type="InterPro" id="IPR026847">
    <property type="entry name" value="VPS13"/>
</dbReference>
<keyword evidence="5" id="KW-1185">Reference proteome</keyword>
<proteinExistence type="predicted"/>
<dbReference type="PANTHER" id="PTHR16166:SF130">
    <property type="entry name" value="PROTEIN SORTING-ASSOCIATED PROTEIN, PUTATIVE (DUF1162)-RELATED"/>
    <property type="match status" value="1"/>
</dbReference>
<feature type="transmembrane region" description="Helical" evidence="2">
    <location>
        <begin position="878"/>
        <end position="900"/>
    </location>
</feature>
<keyword evidence="2" id="KW-0812">Transmembrane</keyword>